<evidence type="ECO:0000313" key="1">
    <source>
        <dbReference type="EMBL" id="PBK59501.1"/>
    </source>
</evidence>
<dbReference type="EMBL" id="KZ293503">
    <property type="protein sequence ID" value="PBK59501.1"/>
    <property type="molecule type" value="Genomic_DNA"/>
</dbReference>
<dbReference type="AlphaFoldDB" id="A0A2H3AKV7"/>
<evidence type="ECO:0000313" key="2">
    <source>
        <dbReference type="Proteomes" id="UP000218334"/>
    </source>
</evidence>
<proteinExistence type="predicted"/>
<dbReference type="Proteomes" id="UP000218334">
    <property type="component" value="Unassembled WGS sequence"/>
</dbReference>
<name>A0A2H3AKV7_9AGAR</name>
<protein>
    <submittedName>
        <fullName evidence="1">Uncharacterized protein</fullName>
    </submittedName>
</protein>
<organism evidence="1 2">
    <name type="scientific">Armillaria solidipes</name>
    <dbReference type="NCBI Taxonomy" id="1076256"/>
    <lineage>
        <taxon>Eukaryota</taxon>
        <taxon>Fungi</taxon>
        <taxon>Dikarya</taxon>
        <taxon>Basidiomycota</taxon>
        <taxon>Agaricomycotina</taxon>
        <taxon>Agaricomycetes</taxon>
        <taxon>Agaricomycetidae</taxon>
        <taxon>Agaricales</taxon>
        <taxon>Marasmiineae</taxon>
        <taxon>Physalacriaceae</taxon>
        <taxon>Armillaria</taxon>
    </lineage>
</organism>
<sequence>MRSNSNQPLMHIYLKTEESRNHLHSPNKFIARHAGKKKYESVELYGGTSTMIKHQAESCYGEQACRTDKGRWRSLRQGQAWHLVSTENRRHRTGRSSPMKIYCSAQSHILGPLPSTFVATSTLYTEPATSNSKPLGNYNLGKTSFGTGAYKDERKRGAKGGKVIAAVVVKVDGSTSPICRSVVSISAELSKTTNNVPELLHSIYSLWSQYSWCLKYWWWWILPESWPGHAGRSGDAVQRRGQYKQQPTAVLPRYLFFPPFLAVLRSSPYILHLKTLYGCLNGQNMKLLSATQLRNTLHAARAALMRRLNIITAAMRRSVHRGHTESSSAADSPPPSTPDMFSWEERQHLFSVRSAADLNIEETPEFGEFHSDV</sequence>
<accession>A0A2H3AKV7</accession>
<reference evidence="2" key="1">
    <citation type="journal article" date="2017" name="Nat. Ecol. Evol.">
        <title>Genome expansion and lineage-specific genetic innovations in the forest pathogenic fungi Armillaria.</title>
        <authorList>
            <person name="Sipos G."/>
            <person name="Prasanna A.N."/>
            <person name="Walter M.C."/>
            <person name="O'Connor E."/>
            <person name="Balint B."/>
            <person name="Krizsan K."/>
            <person name="Kiss B."/>
            <person name="Hess J."/>
            <person name="Varga T."/>
            <person name="Slot J."/>
            <person name="Riley R."/>
            <person name="Boka B."/>
            <person name="Rigling D."/>
            <person name="Barry K."/>
            <person name="Lee J."/>
            <person name="Mihaltcheva S."/>
            <person name="LaButti K."/>
            <person name="Lipzen A."/>
            <person name="Waldron R."/>
            <person name="Moloney N.M."/>
            <person name="Sperisen C."/>
            <person name="Kredics L."/>
            <person name="Vagvoelgyi C."/>
            <person name="Patrignani A."/>
            <person name="Fitzpatrick D."/>
            <person name="Nagy I."/>
            <person name="Doyle S."/>
            <person name="Anderson J.B."/>
            <person name="Grigoriev I.V."/>
            <person name="Gueldener U."/>
            <person name="Muensterkoetter M."/>
            <person name="Nagy L.G."/>
        </authorList>
    </citation>
    <scope>NUCLEOTIDE SEQUENCE [LARGE SCALE GENOMIC DNA]</scope>
    <source>
        <strain evidence="2">28-4</strain>
    </source>
</reference>
<gene>
    <name evidence="1" type="ORF">ARMSODRAFT_982990</name>
</gene>
<keyword evidence="2" id="KW-1185">Reference proteome</keyword>